<keyword evidence="7" id="KW-0406">Ion transport</keyword>
<keyword evidence="10" id="KW-0739">Sodium transport</keyword>
<dbReference type="InterPro" id="IPR018212">
    <property type="entry name" value="Na/solute_symporter_CS"/>
</dbReference>
<sequence length="665" mass="73676">MRKYISSTTTEHGRCCLSLIRNFGSFFRVISPDIVVIVVYFAFVLVVGIWSSVRANSGTVGGYFLAGRSMTWWPIGASLMSSNVGSGLFIGLAGTGAAGGIAVGGFEFNAAWVLIALGWIFVPVYISAGVVTMPEYLKKRFGGQRIRIYMSVLSLILYIFTKISTDIFSGALFIQVSLGWDLYLSTVVLLLVTTIYTIAGGLTAVIYTDALQTVIMVVGAFVLMFIAFDKVGWYEGLLEQYKEAIPTVTVPNTTCHLPRSDAFHIFRDPVTGDLPWPGLLFGLTVLSTWVWCTDQVIVQRSLSAKNLSHAKGGSVLGGYLKVLPMFFIVMPGMISRALYPDEVGCVDPTECNRICGAAVGCSNIAYPKLVVELMPVGMRGLMIAVMMAALMSSLTSIFNSSSTLFTMDIWQRFRPQASELELMMVGRVFILVLVVLSILWIPILQSANSGQLFDYIQAITSYLAPPITAVFIMAIFWKRVNEQGAFWGLIVGLTVGSVQMVLVFVYGTPSCGEVDIRPAFIRDVHYLYFALILLALTGLIITVVSLSTPEIPDYHLHRLTWWTRHSKEHRIDFIDQWDAKLRTPPTISDSSTGEETQDARPCWKRMGMRLCGLSGHKKNQLTLEEKHALELKLTNIDEEPIWRNVCNANAIILLSINVFMWGYFA</sequence>
<evidence type="ECO:0000256" key="6">
    <source>
        <dbReference type="ARBA" id="ARBA00023053"/>
    </source>
</evidence>
<evidence type="ECO:0000256" key="1">
    <source>
        <dbReference type="ARBA" id="ARBA00004141"/>
    </source>
</evidence>
<evidence type="ECO:0000256" key="12">
    <source>
        <dbReference type="SAM" id="Phobius"/>
    </source>
</evidence>
<keyword evidence="4 12" id="KW-0812">Transmembrane</keyword>
<dbReference type="Proteomes" id="UP000265140">
    <property type="component" value="Chromosome 8"/>
</dbReference>
<feature type="transmembrane region" description="Helical" evidence="12">
    <location>
        <begin position="526"/>
        <end position="548"/>
    </location>
</feature>
<evidence type="ECO:0000313" key="13">
    <source>
        <dbReference type="Ensembl" id="ENSELUP00000074967.1"/>
    </source>
</evidence>
<evidence type="ECO:0000256" key="7">
    <source>
        <dbReference type="ARBA" id="ARBA00023065"/>
    </source>
</evidence>
<reference evidence="14" key="1">
    <citation type="journal article" date="2014" name="PLoS ONE">
        <title>The genome and linkage map of the northern pike (Esox lucius): conserved synteny revealed between the salmonid sister group and the Neoteleostei.</title>
        <authorList>
            <person name="Rondeau E.B."/>
            <person name="Minkley D.R."/>
            <person name="Leong J.S."/>
            <person name="Messmer A.M."/>
            <person name="Jantzen J.R."/>
            <person name="von Schalburg K.R."/>
            <person name="Lemon C."/>
            <person name="Bird N.H."/>
            <person name="Koop B.F."/>
        </authorList>
    </citation>
    <scope>NUCLEOTIDE SEQUENCE</scope>
</reference>
<keyword evidence="5 12" id="KW-1133">Transmembrane helix</keyword>
<dbReference type="Ensembl" id="ENSELUT00000057478.2">
    <property type="protein sequence ID" value="ENSELUP00000074967.1"/>
    <property type="gene ID" value="ENSELUG00000001089.3"/>
</dbReference>
<organism evidence="13 14">
    <name type="scientific">Esox lucius</name>
    <name type="common">Northern pike</name>
    <dbReference type="NCBI Taxonomy" id="8010"/>
    <lineage>
        <taxon>Eukaryota</taxon>
        <taxon>Metazoa</taxon>
        <taxon>Chordata</taxon>
        <taxon>Craniata</taxon>
        <taxon>Vertebrata</taxon>
        <taxon>Euteleostomi</taxon>
        <taxon>Actinopterygii</taxon>
        <taxon>Neopterygii</taxon>
        <taxon>Teleostei</taxon>
        <taxon>Protacanthopterygii</taxon>
        <taxon>Esociformes</taxon>
        <taxon>Esocidae</taxon>
        <taxon>Esox</taxon>
    </lineage>
</organism>
<dbReference type="GeneTree" id="ENSGT00940000157546"/>
<keyword evidence="14" id="KW-1185">Reference proteome</keyword>
<reference evidence="13" key="3">
    <citation type="submission" date="2025-08" db="UniProtKB">
        <authorList>
            <consortium name="Ensembl"/>
        </authorList>
    </citation>
    <scope>IDENTIFICATION</scope>
</reference>
<evidence type="ECO:0000256" key="4">
    <source>
        <dbReference type="ARBA" id="ARBA00022692"/>
    </source>
</evidence>
<keyword evidence="9" id="KW-0325">Glycoprotein</keyword>
<evidence type="ECO:0000313" key="14">
    <source>
        <dbReference type="Proteomes" id="UP000265140"/>
    </source>
</evidence>
<dbReference type="FunFam" id="1.20.1730.10:FF:000004">
    <property type="entry name" value="sodium/glucose cotransporter 5 isoform X1"/>
    <property type="match status" value="1"/>
</dbReference>
<reference evidence="13" key="4">
    <citation type="submission" date="2025-09" db="UniProtKB">
        <authorList>
            <consortium name="Ensembl"/>
        </authorList>
    </citation>
    <scope>IDENTIFICATION</scope>
</reference>
<proteinExistence type="inferred from homology"/>
<accession>A0A6Q2ZB12</accession>
<dbReference type="AlphaFoldDB" id="A0A6Q2ZB12"/>
<evidence type="ECO:0000256" key="3">
    <source>
        <dbReference type="ARBA" id="ARBA00022448"/>
    </source>
</evidence>
<dbReference type="PANTHER" id="PTHR11819">
    <property type="entry name" value="SOLUTE CARRIER FAMILY 5"/>
    <property type="match status" value="1"/>
</dbReference>
<dbReference type="PROSITE" id="PS50283">
    <property type="entry name" value="NA_SOLUT_SYMP_3"/>
    <property type="match status" value="1"/>
</dbReference>
<feature type="transmembrane region" description="Helical" evidence="12">
    <location>
        <begin position="152"/>
        <end position="176"/>
    </location>
</feature>
<evidence type="ECO:0000256" key="5">
    <source>
        <dbReference type="ARBA" id="ARBA00022989"/>
    </source>
</evidence>
<dbReference type="InterPro" id="IPR001734">
    <property type="entry name" value="Na/solute_symporter"/>
</dbReference>
<dbReference type="GO" id="GO:0005412">
    <property type="term" value="F:D-glucose:sodium symporter activity"/>
    <property type="evidence" value="ECO:0007669"/>
    <property type="project" value="TreeGrafter"/>
</dbReference>
<feature type="transmembrane region" description="Helical" evidence="12">
    <location>
        <begin position="182"/>
        <end position="207"/>
    </location>
</feature>
<dbReference type="InterPro" id="IPR038377">
    <property type="entry name" value="Na/Glc_symporter_sf"/>
</dbReference>
<evidence type="ECO:0000256" key="10">
    <source>
        <dbReference type="ARBA" id="ARBA00023201"/>
    </source>
</evidence>
<feature type="transmembrane region" description="Helical" evidence="12">
    <location>
        <begin position="112"/>
        <end position="131"/>
    </location>
</feature>
<feature type="transmembrane region" description="Helical" evidence="12">
    <location>
        <begin position="645"/>
        <end position="664"/>
    </location>
</feature>
<dbReference type="PANTHER" id="PTHR11819:SF96">
    <property type="entry name" value="SODIUM_GLUCOSE COTRANSPORTER 4"/>
    <property type="match status" value="1"/>
</dbReference>
<evidence type="ECO:0000256" key="9">
    <source>
        <dbReference type="ARBA" id="ARBA00023180"/>
    </source>
</evidence>
<comment type="subcellular location">
    <subcellularLocation>
        <location evidence="1">Membrane</location>
        <topology evidence="1">Multi-pass membrane protein</topology>
    </subcellularLocation>
</comment>
<evidence type="ECO:0000256" key="2">
    <source>
        <dbReference type="ARBA" id="ARBA00006434"/>
    </source>
</evidence>
<keyword evidence="6" id="KW-0915">Sodium</keyword>
<evidence type="ECO:0000256" key="8">
    <source>
        <dbReference type="ARBA" id="ARBA00023136"/>
    </source>
</evidence>
<keyword evidence="3" id="KW-0813">Transport</keyword>
<keyword evidence="8 12" id="KW-0472">Membrane</keyword>
<dbReference type="GO" id="GO:0005886">
    <property type="term" value="C:plasma membrane"/>
    <property type="evidence" value="ECO:0007669"/>
    <property type="project" value="TreeGrafter"/>
</dbReference>
<gene>
    <name evidence="13" type="primary">SLC5A9</name>
</gene>
<feature type="transmembrane region" description="Helical" evidence="12">
    <location>
        <begin position="274"/>
        <end position="292"/>
    </location>
</feature>
<dbReference type="Gene3D" id="1.20.1730.10">
    <property type="entry name" value="Sodium/glucose cotransporter"/>
    <property type="match status" value="1"/>
</dbReference>
<feature type="transmembrane region" description="Helical" evidence="12">
    <location>
        <begin position="420"/>
        <end position="443"/>
    </location>
</feature>
<feature type="transmembrane region" description="Helical" evidence="12">
    <location>
        <begin position="29"/>
        <end position="50"/>
    </location>
</feature>
<feature type="transmembrane region" description="Helical" evidence="12">
    <location>
        <begin position="455"/>
        <end position="477"/>
    </location>
</feature>
<evidence type="ECO:0008006" key="15">
    <source>
        <dbReference type="Google" id="ProtNLM"/>
    </source>
</evidence>
<feature type="transmembrane region" description="Helical" evidence="12">
    <location>
        <begin position="376"/>
        <end position="399"/>
    </location>
</feature>
<feature type="transmembrane region" description="Helical" evidence="12">
    <location>
        <begin position="214"/>
        <end position="233"/>
    </location>
</feature>
<dbReference type="PROSITE" id="PS00456">
    <property type="entry name" value="NA_SOLUT_SYMP_1"/>
    <property type="match status" value="1"/>
</dbReference>
<comment type="similarity">
    <text evidence="2 11">Belongs to the sodium:solute symporter (SSF) (TC 2.A.21) family.</text>
</comment>
<feature type="transmembrane region" description="Helical" evidence="12">
    <location>
        <begin position="313"/>
        <end position="334"/>
    </location>
</feature>
<dbReference type="NCBIfam" id="TIGR00813">
    <property type="entry name" value="sss"/>
    <property type="match status" value="1"/>
</dbReference>
<protein>
    <recommendedName>
        <fullName evidence="15">Solute carrier family 5 member 9</fullName>
    </recommendedName>
</protein>
<reference evidence="13" key="2">
    <citation type="submission" date="2020-02" db="EMBL/GenBank/DDBJ databases">
        <title>Esox lucius (northern pike) genome, fEsoLuc1, primary haplotype.</title>
        <authorList>
            <person name="Myers G."/>
            <person name="Karagic N."/>
            <person name="Meyer A."/>
            <person name="Pippel M."/>
            <person name="Reichard M."/>
            <person name="Winkler S."/>
            <person name="Tracey A."/>
            <person name="Sims Y."/>
            <person name="Howe K."/>
            <person name="Rhie A."/>
            <person name="Formenti G."/>
            <person name="Durbin R."/>
            <person name="Fedrigo O."/>
            <person name="Jarvis E.D."/>
        </authorList>
    </citation>
    <scope>NUCLEOTIDE SEQUENCE [LARGE SCALE GENOMIC DNA]</scope>
</reference>
<dbReference type="Bgee" id="ENSELUG00000001089">
    <property type="expression patterns" value="Expressed in mesonephros and 5 other cell types or tissues"/>
</dbReference>
<evidence type="ECO:0000256" key="11">
    <source>
        <dbReference type="RuleBase" id="RU362091"/>
    </source>
</evidence>
<name>A0A6Q2ZB12_ESOLU</name>
<feature type="transmembrane region" description="Helical" evidence="12">
    <location>
        <begin position="484"/>
        <end position="506"/>
    </location>
</feature>
<dbReference type="Pfam" id="PF00474">
    <property type="entry name" value="SSF"/>
    <property type="match status" value="1"/>
</dbReference>